<name>A0AAE0M7B8_9PEZI</name>
<evidence type="ECO:0000313" key="2">
    <source>
        <dbReference type="Proteomes" id="UP001286456"/>
    </source>
</evidence>
<keyword evidence="2" id="KW-1185">Reference proteome</keyword>
<protein>
    <recommendedName>
        <fullName evidence="3">NAD(P)-binding domain-containing protein</fullName>
    </recommendedName>
</protein>
<dbReference type="PANTHER" id="PTHR14097">
    <property type="entry name" value="OXIDOREDUCTASE HTATIP2"/>
    <property type="match status" value="1"/>
</dbReference>
<dbReference type="PANTHER" id="PTHR14097:SF9">
    <property type="entry name" value="EPIMERASE, PUTATIVE (AFU_ORTHOLOGUE AFUA_8G07320)-RELATED"/>
    <property type="match status" value="1"/>
</dbReference>
<dbReference type="EMBL" id="JAUEPO010000005">
    <property type="protein sequence ID" value="KAK3320614.1"/>
    <property type="molecule type" value="Genomic_DNA"/>
</dbReference>
<dbReference type="InterPro" id="IPR036291">
    <property type="entry name" value="NAD(P)-bd_dom_sf"/>
</dbReference>
<reference evidence="1" key="1">
    <citation type="journal article" date="2023" name="Mol. Phylogenet. Evol.">
        <title>Genome-scale phylogeny and comparative genomics of the fungal order Sordariales.</title>
        <authorList>
            <person name="Hensen N."/>
            <person name="Bonometti L."/>
            <person name="Westerberg I."/>
            <person name="Brannstrom I.O."/>
            <person name="Guillou S."/>
            <person name="Cros-Aarteil S."/>
            <person name="Calhoun S."/>
            <person name="Haridas S."/>
            <person name="Kuo A."/>
            <person name="Mondo S."/>
            <person name="Pangilinan J."/>
            <person name="Riley R."/>
            <person name="LaButti K."/>
            <person name="Andreopoulos B."/>
            <person name="Lipzen A."/>
            <person name="Chen C."/>
            <person name="Yan M."/>
            <person name="Daum C."/>
            <person name="Ng V."/>
            <person name="Clum A."/>
            <person name="Steindorff A."/>
            <person name="Ohm R.A."/>
            <person name="Martin F."/>
            <person name="Silar P."/>
            <person name="Natvig D.O."/>
            <person name="Lalanne C."/>
            <person name="Gautier V."/>
            <person name="Ament-Velasquez S.L."/>
            <person name="Kruys A."/>
            <person name="Hutchinson M.I."/>
            <person name="Powell A.J."/>
            <person name="Barry K."/>
            <person name="Miller A.N."/>
            <person name="Grigoriev I.V."/>
            <person name="Debuchy R."/>
            <person name="Gladieux P."/>
            <person name="Hiltunen Thoren M."/>
            <person name="Johannesson H."/>
        </authorList>
    </citation>
    <scope>NUCLEOTIDE SEQUENCE</scope>
    <source>
        <strain evidence="1">SMH4131-1</strain>
    </source>
</reference>
<proteinExistence type="predicted"/>
<dbReference type="Proteomes" id="UP001286456">
    <property type="component" value="Unassembled WGS sequence"/>
</dbReference>
<dbReference type="SUPFAM" id="SSF51735">
    <property type="entry name" value="NAD(P)-binding Rossmann-fold domains"/>
    <property type="match status" value="1"/>
</dbReference>
<evidence type="ECO:0000313" key="1">
    <source>
        <dbReference type="EMBL" id="KAK3320614.1"/>
    </source>
</evidence>
<gene>
    <name evidence="1" type="ORF">B0T19DRAFT_487109</name>
</gene>
<dbReference type="AlphaFoldDB" id="A0AAE0M7B8"/>
<sequence length="251" mass="27203">MKLIVGGSTGFVATEIIRQALSNPAVTSIIALGRRETPVPPNAGPGADETKLKSVLLNDFENYSDATKKELAGADACIWTLAVTPSKYKSFPWDDVVKVCRTYTAKALETMSQLPRGDATKPFRFIYVSGVNSERDQSKKPLILGDYCLMRGAVETLVLDYATQSNGTVEACIAKPGVINAPGHTRPLWQKGFYALIGLPNIQVTEIAASLLDQAINGVREKDTLSNEDMVVMGQRVLAEREQEKAGVVDN</sequence>
<dbReference type="Gene3D" id="3.40.50.720">
    <property type="entry name" value="NAD(P)-binding Rossmann-like Domain"/>
    <property type="match status" value="1"/>
</dbReference>
<reference evidence="1" key="2">
    <citation type="submission" date="2023-06" db="EMBL/GenBank/DDBJ databases">
        <authorList>
            <consortium name="Lawrence Berkeley National Laboratory"/>
            <person name="Haridas S."/>
            <person name="Hensen N."/>
            <person name="Bonometti L."/>
            <person name="Westerberg I."/>
            <person name="Brannstrom I.O."/>
            <person name="Guillou S."/>
            <person name="Cros-Aarteil S."/>
            <person name="Calhoun S."/>
            <person name="Kuo A."/>
            <person name="Mondo S."/>
            <person name="Pangilinan J."/>
            <person name="Riley R."/>
            <person name="Labutti K."/>
            <person name="Andreopoulos B."/>
            <person name="Lipzen A."/>
            <person name="Chen C."/>
            <person name="Yanf M."/>
            <person name="Daum C."/>
            <person name="Ng V."/>
            <person name="Clum A."/>
            <person name="Steindorff A."/>
            <person name="Ohm R."/>
            <person name="Martin F."/>
            <person name="Silar P."/>
            <person name="Natvig D."/>
            <person name="Lalanne C."/>
            <person name="Gautier V."/>
            <person name="Ament-Velasquez S.L."/>
            <person name="Kruys A."/>
            <person name="Hutchinson M.I."/>
            <person name="Powell A.J."/>
            <person name="Barry K."/>
            <person name="Miller A.N."/>
            <person name="Grigoriev I.V."/>
            <person name="Debuchy R."/>
            <person name="Gladieux P."/>
            <person name="Thoren M.H."/>
            <person name="Johannesson H."/>
        </authorList>
    </citation>
    <scope>NUCLEOTIDE SEQUENCE</scope>
    <source>
        <strain evidence="1">SMH4131-1</strain>
    </source>
</reference>
<organism evidence="1 2">
    <name type="scientific">Cercophora scortea</name>
    <dbReference type="NCBI Taxonomy" id="314031"/>
    <lineage>
        <taxon>Eukaryota</taxon>
        <taxon>Fungi</taxon>
        <taxon>Dikarya</taxon>
        <taxon>Ascomycota</taxon>
        <taxon>Pezizomycotina</taxon>
        <taxon>Sordariomycetes</taxon>
        <taxon>Sordariomycetidae</taxon>
        <taxon>Sordariales</taxon>
        <taxon>Lasiosphaeriaceae</taxon>
        <taxon>Cercophora</taxon>
    </lineage>
</organism>
<comment type="caution">
    <text evidence="1">The sequence shown here is derived from an EMBL/GenBank/DDBJ whole genome shotgun (WGS) entry which is preliminary data.</text>
</comment>
<evidence type="ECO:0008006" key="3">
    <source>
        <dbReference type="Google" id="ProtNLM"/>
    </source>
</evidence>
<accession>A0AAE0M7B8</accession>